<evidence type="ECO:0000256" key="11">
    <source>
        <dbReference type="ARBA" id="ARBA00049007"/>
    </source>
</evidence>
<evidence type="ECO:0000313" key="15">
    <source>
        <dbReference type="Proteomes" id="UP000748531"/>
    </source>
</evidence>
<dbReference type="InterPro" id="IPR015421">
    <property type="entry name" value="PyrdxlP-dep_Trfase_major"/>
</dbReference>
<comment type="cofactor">
    <cofactor evidence="1 12">
        <name>pyridoxal 5'-phosphate</name>
        <dbReference type="ChEBI" id="CHEBI:597326"/>
    </cofactor>
</comment>
<evidence type="ECO:0000259" key="13">
    <source>
        <dbReference type="Pfam" id="PF00266"/>
    </source>
</evidence>
<evidence type="ECO:0000256" key="12">
    <source>
        <dbReference type="RuleBase" id="RU004504"/>
    </source>
</evidence>
<keyword evidence="8" id="KW-0663">Pyridoxal phosphate</keyword>
<dbReference type="PIRSF" id="PIRSF000525">
    <property type="entry name" value="SerC"/>
    <property type="match status" value="1"/>
</dbReference>
<evidence type="ECO:0000256" key="3">
    <source>
        <dbReference type="ARBA" id="ARBA00006904"/>
    </source>
</evidence>
<dbReference type="AlphaFoldDB" id="A0A8J4T7W4"/>
<comment type="similarity">
    <text evidence="3">Belongs to the class-V pyridoxal-phosphate-dependent aminotransferase family. SerC subfamily.</text>
</comment>
<dbReference type="PANTHER" id="PTHR43247">
    <property type="entry name" value="PHOSPHOSERINE AMINOTRANSFERASE"/>
    <property type="match status" value="1"/>
</dbReference>
<dbReference type="PROSITE" id="PS00595">
    <property type="entry name" value="AA_TRANSFER_CLASS_5"/>
    <property type="match status" value="1"/>
</dbReference>
<proteinExistence type="inferred from homology"/>
<comment type="pathway">
    <text evidence="2">Amino-acid biosynthesis; L-serine biosynthesis; L-serine from 3-phospho-D-glycerate: step 2/3.</text>
</comment>
<evidence type="ECO:0000256" key="7">
    <source>
        <dbReference type="ARBA" id="ARBA00022679"/>
    </source>
</evidence>
<keyword evidence="9" id="KW-0718">Serine biosynthesis</keyword>
<comment type="catalytic activity">
    <reaction evidence="10">
        <text>4-(phosphooxy)-L-threonine + 2-oxoglutarate = (R)-3-hydroxy-2-oxo-4-phosphooxybutanoate + L-glutamate</text>
        <dbReference type="Rhea" id="RHEA:16573"/>
        <dbReference type="ChEBI" id="CHEBI:16810"/>
        <dbReference type="ChEBI" id="CHEBI:29985"/>
        <dbReference type="ChEBI" id="CHEBI:58452"/>
        <dbReference type="ChEBI" id="CHEBI:58538"/>
        <dbReference type="EC" id="2.6.1.52"/>
    </reaction>
</comment>
<dbReference type="InterPro" id="IPR020578">
    <property type="entry name" value="Aminotrans_V_PyrdxlP_BS"/>
</dbReference>
<dbReference type="UniPathway" id="UPA00135">
    <property type="reaction ID" value="UER00197"/>
</dbReference>
<accession>A0A8J4T7W4</accession>
<dbReference type="PANTHER" id="PTHR43247:SF1">
    <property type="entry name" value="PHOSPHOSERINE AMINOTRANSFERASE"/>
    <property type="match status" value="1"/>
</dbReference>
<evidence type="ECO:0000256" key="5">
    <source>
        <dbReference type="ARBA" id="ARBA00022576"/>
    </source>
</evidence>
<evidence type="ECO:0000256" key="6">
    <source>
        <dbReference type="ARBA" id="ARBA00022605"/>
    </source>
</evidence>
<dbReference type="InterPro" id="IPR015422">
    <property type="entry name" value="PyrdxlP-dep_Trfase_small"/>
</dbReference>
<keyword evidence="7" id="KW-0808">Transferase</keyword>
<reference evidence="14" key="1">
    <citation type="submission" date="2019-05" db="EMBL/GenBank/DDBJ databases">
        <title>Annotation for the trematode Paragonimus heterotremus.</title>
        <authorList>
            <person name="Choi Y.-J."/>
        </authorList>
    </citation>
    <scope>NUCLEOTIDE SEQUENCE</scope>
    <source>
        <strain evidence="14">LC</strain>
    </source>
</reference>
<feature type="domain" description="Aminotransferase class V" evidence="13">
    <location>
        <begin position="18"/>
        <end position="362"/>
    </location>
</feature>
<dbReference type="EMBL" id="LUCH01004741">
    <property type="protein sequence ID" value="KAF5398686.1"/>
    <property type="molecule type" value="Genomic_DNA"/>
</dbReference>
<evidence type="ECO:0000256" key="2">
    <source>
        <dbReference type="ARBA" id="ARBA00005099"/>
    </source>
</evidence>
<evidence type="ECO:0000256" key="4">
    <source>
        <dbReference type="ARBA" id="ARBA00013030"/>
    </source>
</evidence>
<dbReference type="Proteomes" id="UP000748531">
    <property type="component" value="Unassembled WGS sequence"/>
</dbReference>
<comment type="caution">
    <text evidence="14">The sequence shown here is derived from an EMBL/GenBank/DDBJ whole genome shotgun (WGS) entry which is preliminary data.</text>
</comment>
<keyword evidence="15" id="KW-1185">Reference proteome</keyword>
<evidence type="ECO:0000256" key="8">
    <source>
        <dbReference type="ARBA" id="ARBA00022898"/>
    </source>
</evidence>
<dbReference type="Gene3D" id="3.90.1150.10">
    <property type="entry name" value="Aspartate Aminotransferase, domain 1"/>
    <property type="match status" value="1"/>
</dbReference>
<protein>
    <recommendedName>
        <fullName evidence="4">phosphoserine transaminase</fullName>
        <ecNumber evidence="4">2.6.1.52</ecNumber>
    </recommendedName>
</protein>
<dbReference type="SUPFAM" id="SSF53383">
    <property type="entry name" value="PLP-dependent transferases"/>
    <property type="match status" value="1"/>
</dbReference>
<gene>
    <name evidence="14" type="ORF">PHET_08050</name>
</gene>
<evidence type="ECO:0000256" key="1">
    <source>
        <dbReference type="ARBA" id="ARBA00001933"/>
    </source>
</evidence>
<dbReference type="OrthoDB" id="1703350at2759"/>
<dbReference type="InterPro" id="IPR000192">
    <property type="entry name" value="Aminotrans_V_dom"/>
</dbReference>
<dbReference type="InterPro" id="IPR015424">
    <property type="entry name" value="PyrdxlP-dep_Trfase"/>
</dbReference>
<dbReference type="Pfam" id="PF00266">
    <property type="entry name" value="Aminotran_5"/>
    <property type="match status" value="1"/>
</dbReference>
<dbReference type="GO" id="GO:0004648">
    <property type="term" value="F:O-phospho-L-serine:2-oxoglutarate aminotransferase activity"/>
    <property type="evidence" value="ECO:0007669"/>
    <property type="project" value="UniProtKB-EC"/>
</dbReference>
<organism evidence="14 15">
    <name type="scientific">Paragonimus heterotremus</name>
    <dbReference type="NCBI Taxonomy" id="100268"/>
    <lineage>
        <taxon>Eukaryota</taxon>
        <taxon>Metazoa</taxon>
        <taxon>Spiralia</taxon>
        <taxon>Lophotrochozoa</taxon>
        <taxon>Platyhelminthes</taxon>
        <taxon>Trematoda</taxon>
        <taxon>Digenea</taxon>
        <taxon>Plagiorchiida</taxon>
        <taxon>Troglotremata</taxon>
        <taxon>Troglotrematidae</taxon>
        <taxon>Paragonimus</taxon>
    </lineage>
</organism>
<dbReference type="FunFam" id="3.40.640.10:FF:000010">
    <property type="entry name" value="Phosphoserine aminotransferase"/>
    <property type="match status" value="1"/>
</dbReference>
<dbReference type="HAMAP" id="MF_00160">
    <property type="entry name" value="SerC_aminotrans_5"/>
    <property type="match status" value="1"/>
</dbReference>
<comment type="catalytic activity">
    <reaction evidence="11">
        <text>O-phospho-L-serine + 2-oxoglutarate = 3-phosphooxypyruvate + L-glutamate</text>
        <dbReference type="Rhea" id="RHEA:14329"/>
        <dbReference type="ChEBI" id="CHEBI:16810"/>
        <dbReference type="ChEBI" id="CHEBI:18110"/>
        <dbReference type="ChEBI" id="CHEBI:29985"/>
        <dbReference type="ChEBI" id="CHEBI:57524"/>
        <dbReference type="EC" id="2.6.1.52"/>
    </reaction>
</comment>
<keyword evidence="6" id="KW-0028">Amino-acid biosynthesis</keyword>
<evidence type="ECO:0000256" key="10">
    <source>
        <dbReference type="ARBA" id="ARBA00047630"/>
    </source>
</evidence>
<name>A0A8J4T7W4_9TREM</name>
<evidence type="ECO:0000313" key="14">
    <source>
        <dbReference type="EMBL" id="KAF5398686.1"/>
    </source>
</evidence>
<keyword evidence="5 14" id="KW-0032">Aminotransferase</keyword>
<dbReference type="Gene3D" id="3.40.640.10">
    <property type="entry name" value="Type I PLP-dependent aspartate aminotransferase-like (Major domain)"/>
    <property type="match status" value="1"/>
</dbReference>
<dbReference type="EC" id="2.6.1.52" evidence="4"/>
<dbReference type="GO" id="GO:0006564">
    <property type="term" value="P:L-serine biosynthetic process"/>
    <property type="evidence" value="ECO:0007669"/>
    <property type="project" value="UniProtKB-KW"/>
</dbReference>
<dbReference type="InterPro" id="IPR022278">
    <property type="entry name" value="Pser_aminoTfrase"/>
</dbReference>
<dbReference type="NCBIfam" id="NF003764">
    <property type="entry name" value="PRK05355.1"/>
    <property type="match status" value="1"/>
</dbReference>
<dbReference type="FunFam" id="3.90.1150.10:FF:000006">
    <property type="entry name" value="Phosphoserine aminotransferase"/>
    <property type="match status" value="1"/>
</dbReference>
<dbReference type="UniPathway" id="UPA00244">
    <property type="reaction ID" value="UER00311"/>
</dbReference>
<sequence length="379" mass="42321">MDTTKSNGYPKEQEVITFNAGPSKVSKLVKKRIQQGLLDFADTGISILEAGHRSKEFLQLMKSCETRIRRLFEVPSNYHVLLMQGGATGQFDTVPMNLFGNRGKSKADYLVTGCWSQKAMKEAKKYGEIREVCPQVSKFTDIPEQSTWKFDPEAAYFYYCDNETINGLEFRDIPQPPAGVPIVCDMCSSLLSHPVDISRYGLIFAGSQKNMGCAGVTVVIIRADLVGGELPETPTILNYRMQVAAESVLNTPPTFGIFAVEETLRWVEEQGGLEEMAKQTKEKSDAIYAIVDRSNGFYRCPAAQLQRSRVNIVLRLSSEALEKCWLAAAKDNGMIGLNGHRSVGGLRISLYNAITMDDVHRLIAFMTKFMEEHKHSDEC</sequence>
<evidence type="ECO:0000256" key="9">
    <source>
        <dbReference type="ARBA" id="ARBA00023299"/>
    </source>
</evidence>
<dbReference type="GO" id="GO:0030170">
    <property type="term" value="F:pyridoxal phosphate binding"/>
    <property type="evidence" value="ECO:0007669"/>
    <property type="project" value="TreeGrafter"/>
</dbReference>
<dbReference type="GO" id="GO:0005737">
    <property type="term" value="C:cytoplasm"/>
    <property type="evidence" value="ECO:0007669"/>
    <property type="project" value="TreeGrafter"/>
</dbReference>